<name>A0AA86V6S7_9FABA</name>
<feature type="repeat" description="WD" evidence="1">
    <location>
        <begin position="94"/>
        <end position="136"/>
    </location>
</feature>
<dbReference type="Pfam" id="PF00400">
    <property type="entry name" value="WD40"/>
    <property type="match status" value="1"/>
</dbReference>
<dbReference type="Gramene" id="rna-AYBTSS11_LOCUS8116">
    <property type="protein sequence ID" value="CAJ1937597.1"/>
    <property type="gene ID" value="gene-AYBTSS11_LOCUS8116"/>
</dbReference>
<dbReference type="PANTHER" id="PTHR47232:SF1">
    <property type="entry name" value="TRANSDUCIN FAMILY PROTEIN _ WD-40 REPEAT FAMILY PROTEIN"/>
    <property type="match status" value="1"/>
</dbReference>
<dbReference type="EMBL" id="OY731400">
    <property type="protein sequence ID" value="CAJ1937597.1"/>
    <property type="molecule type" value="Genomic_DNA"/>
</dbReference>
<dbReference type="SUPFAM" id="SSF50978">
    <property type="entry name" value="WD40 repeat-like"/>
    <property type="match status" value="1"/>
</dbReference>
<dbReference type="InterPro" id="IPR015943">
    <property type="entry name" value="WD40/YVTN_repeat-like_dom_sf"/>
</dbReference>
<dbReference type="PANTHER" id="PTHR47232">
    <property type="entry name" value="TRANSDUCIN FAMILY PROTEIN / WD-40 REPEAT FAMILY PROTEIN"/>
    <property type="match status" value="1"/>
</dbReference>
<protein>
    <submittedName>
        <fullName evidence="2">Uncharacterized protein</fullName>
    </submittedName>
</protein>
<accession>A0AA86V6S7</accession>
<organism evidence="2 3">
    <name type="scientific">Sphenostylis stenocarpa</name>
    <dbReference type="NCBI Taxonomy" id="92480"/>
    <lineage>
        <taxon>Eukaryota</taxon>
        <taxon>Viridiplantae</taxon>
        <taxon>Streptophyta</taxon>
        <taxon>Embryophyta</taxon>
        <taxon>Tracheophyta</taxon>
        <taxon>Spermatophyta</taxon>
        <taxon>Magnoliopsida</taxon>
        <taxon>eudicotyledons</taxon>
        <taxon>Gunneridae</taxon>
        <taxon>Pentapetalae</taxon>
        <taxon>rosids</taxon>
        <taxon>fabids</taxon>
        <taxon>Fabales</taxon>
        <taxon>Fabaceae</taxon>
        <taxon>Papilionoideae</taxon>
        <taxon>50 kb inversion clade</taxon>
        <taxon>NPAAA clade</taxon>
        <taxon>indigoferoid/millettioid clade</taxon>
        <taxon>Phaseoleae</taxon>
        <taxon>Sphenostylis</taxon>
    </lineage>
</organism>
<evidence type="ECO:0000313" key="2">
    <source>
        <dbReference type="EMBL" id="CAJ1937597.1"/>
    </source>
</evidence>
<dbReference type="PROSITE" id="PS50082">
    <property type="entry name" value="WD_REPEATS_2"/>
    <property type="match status" value="1"/>
</dbReference>
<dbReference type="Proteomes" id="UP001189624">
    <property type="component" value="Chromosome 3"/>
</dbReference>
<dbReference type="InterPro" id="IPR001680">
    <property type="entry name" value="WD40_rpt"/>
</dbReference>
<sequence>MRLQPNHSQHHQNGVNNHEDQEEALLALVELRTREVKSLQSDKYQRVPTEQEVKVKDRGSKRKYEHKEDVNLISLISKSSSPELLSHQISHHFSSQHKRRVRCVAVCPVNDHHFVTSALDGVVNLWDVHSSEYVFDFLLSHFQRWPEDVVWHPEGNSLLSVYSADGQDHQISVTDFSRVKGGGRAYVNFIEDKPHVKGVINSIVFLPWENTSFVTGGTDHAVVLWRENDQNKWK</sequence>
<gene>
    <name evidence="2" type="ORF">AYBTSS11_LOCUS8116</name>
</gene>
<keyword evidence="1" id="KW-0853">WD repeat</keyword>
<dbReference type="SMART" id="SM00320">
    <property type="entry name" value="WD40"/>
    <property type="match status" value="3"/>
</dbReference>
<evidence type="ECO:0000256" key="1">
    <source>
        <dbReference type="PROSITE-ProRule" id="PRU00221"/>
    </source>
</evidence>
<dbReference type="Gene3D" id="2.130.10.10">
    <property type="entry name" value="YVTN repeat-like/Quinoprotein amine dehydrogenase"/>
    <property type="match status" value="1"/>
</dbReference>
<reference evidence="2" key="1">
    <citation type="submission" date="2023-10" db="EMBL/GenBank/DDBJ databases">
        <authorList>
            <person name="Domelevo Entfellner J.-B."/>
        </authorList>
    </citation>
    <scope>NUCLEOTIDE SEQUENCE</scope>
</reference>
<proteinExistence type="predicted"/>
<dbReference type="InterPro" id="IPR036322">
    <property type="entry name" value="WD40_repeat_dom_sf"/>
</dbReference>
<keyword evidence="3" id="KW-1185">Reference proteome</keyword>
<evidence type="ECO:0000313" key="3">
    <source>
        <dbReference type="Proteomes" id="UP001189624"/>
    </source>
</evidence>
<dbReference type="AlphaFoldDB" id="A0AA86V6S7"/>